<evidence type="ECO:0000313" key="1">
    <source>
        <dbReference type="EMBL" id="GIF22164.1"/>
    </source>
</evidence>
<name>A0A919NNK6_9ACTN</name>
<reference evidence="1" key="1">
    <citation type="submission" date="2021-01" db="EMBL/GenBank/DDBJ databases">
        <title>Whole genome shotgun sequence of Actinoplanes tereljensis NBRC 105297.</title>
        <authorList>
            <person name="Komaki H."/>
            <person name="Tamura T."/>
        </authorList>
    </citation>
    <scope>NUCLEOTIDE SEQUENCE</scope>
    <source>
        <strain evidence="1">NBRC 105297</strain>
    </source>
</reference>
<dbReference type="Proteomes" id="UP000623608">
    <property type="component" value="Unassembled WGS sequence"/>
</dbReference>
<keyword evidence="2" id="KW-1185">Reference proteome</keyword>
<protein>
    <submittedName>
        <fullName evidence="1">Uncharacterized protein</fullName>
    </submittedName>
</protein>
<accession>A0A919NNK6</accession>
<comment type="caution">
    <text evidence="1">The sequence shown here is derived from an EMBL/GenBank/DDBJ whole genome shotgun (WGS) entry which is preliminary data.</text>
</comment>
<sequence length="48" mass="5028">MTTHAFAVGENEEVVETLQRAVTEAGIRHGSVVGTSFVHAYVTAVSAP</sequence>
<dbReference type="EMBL" id="BOMY01000033">
    <property type="protein sequence ID" value="GIF22164.1"/>
    <property type="molecule type" value="Genomic_DNA"/>
</dbReference>
<gene>
    <name evidence="1" type="ORF">Ate02nite_48940</name>
</gene>
<organism evidence="1 2">
    <name type="scientific">Paractinoplanes tereljensis</name>
    <dbReference type="NCBI Taxonomy" id="571912"/>
    <lineage>
        <taxon>Bacteria</taxon>
        <taxon>Bacillati</taxon>
        <taxon>Actinomycetota</taxon>
        <taxon>Actinomycetes</taxon>
        <taxon>Micromonosporales</taxon>
        <taxon>Micromonosporaceae</taxon>
        <taxon>Paractinoplanes</taxon>
    </lineage>
</organism>
<dbReference type="RefSeq" id="WP_203809386.1">
    <property type="nucleotide sequence ID" value="NZ_BOMY01000033.1"/>
</dbReference>
<proteinExistence type="predicted"/>
<evidence type="ECO:0000313" key="2">
    <source>
        <dbReference type="Proteomes" id="UP000623608"/>
    </source>
</evidence>
<dbReference type="AlphaFoldDB" id="A0A919NNK6"/>